<protein>
    <submittedName>
        <fullName evidence="1">18984_t:CDS:1</fullName>
    </submittedName>
</protein>
<dbReference type="EMBL" id="CAJVQC010176262">
    <property type="protein sequence ID" value="CAG8851442.1"/>
    <property type="molecule type" value="Genomic_DNA"/>
</dbReference>
<accession>A0ACA9T0N9</accession>
<evidence type="ECO:0000313" key="1">
    <source>
        <dbReference type="EMBL" id="CAG8851442.1"/>
    </source>
</evidence>
<dbReference type="Proteomes" id="UP000789920">
    <property type="component" value="Unassembled WGS sequence"/>
</dbReference>
<reference evidence="1" key="1">
    <citation type="submission" date="2021-06" db="EMBL/GenBank/DDBJ databases">
        <authorList>
            <person name="Kallberg Y."/>
            <person name="Tangrot J."/>
            <person name="Rosling A."/>
        </authorList>
    </citation>
    <scope>NUCLEOTIDE SEQUENCE</scope>
    <source>
        <strain evidence="1">MA461A</strain>
    </source>
</reference>
<sequence length="76" mass="8856">QDDIKRSVLPTQETSLQGKKFLTFLPHSGFSNQFISLRNAIMLAYITNRTLIMPPIIVKKKISFHEFDRLYEDLNS</sequence>
<organism evidence="1 2">
    <name type="scientific">Racocetra persica</name>
    <dbReference type="NCBI Taxonomy" id="160502"/>
    <lineage>
        <taxon>Eukaryota</taxon>
        <taxon>Fungi</taxon>
        <taxon>Fungi incertae sedis</taxon>
        <taxon>Mucoromycota</taxon>
        <taxon>Glomeromycotina</taxon>
        <taxon>Glomeromycetes</taxon>
        <taxon>Diversisporales</taxon>
        <taxon>Gigasporaceae</taxon>
        <taxon>Racocetra</taxon>
    </lineage>
</organism>
<name>A0ACA9T0N9_9GLOM</name>
<keyword evidence="2" id="KW-1185">Reference proteome</keyword>
<feature type="non-terminal residue" evidence="1">
    <location>
        <position position="1"/>
    </location>
</feature>
<evidence type="ECO:0000313" key="2">
    <source>
        <dbReference type="Proteomes" id="UP000789920"/>
    </source>
</evidence>
<feature type="non-terminal residue" evidence="1">
    <location>
        <position position="76"/>
    </location>
</feature>
<comment type="caution">
    <text evidence="1">The sequence shown here is derived from an EMBL/GenBank/DDBJ whole genome shotgun (WGS) entry which is preliminary data.</text>
</comment>
<gene>
    <name evidence="1" type="ORF">RPERSI_LOCUS36564</name>
</gene>
<proteinExistence type="predicted"/>